<dbReference type="InterPro" id="IPR027417">
    <property type="entry name" value="P-loop_NTPase"/>
</dbReference>
<organism evidence="1 2">
    <name type="scientific">Acetitomaculum ruminis DSM 5522</name>
    <dbReference type="NCBI Taxonomy" id="1120918"/>
    <lineage>
        <taxon>Bacteria</taxon>
        <taxon>Bacillati</taxon>
        <taxon>Bacillota</taxon>
        <taxon>Clostridia</taxon>
        <taxon>Lachnospirales</taxon>
        <taxon>Lachnospiraceae</taxon>
        <taxon>Acetitomaculum</taxon>
    </lineage>
</organism>
<accession>A0A1I0WVP4</accession>
<dbReference type="Pfam" id="PF02283">
    <property type="entry name" value="CobU"/>
    <property type="match status" value="1"/>
</dbReference>
<sequence length="127" mass="13934">MWLITGGAFQGKLNFALEKTGFSKEDIVDGEKCDIESIYQGKIINNFHTLIKRLIKDGKDPKEVTETVIKNNPDAIIIINEVGNGIVPIDALERQAREATGRCGTILAQNSKKVYRVLCGIGTCIKG</sequence>
<keyword evidence="2" id="KW-1185">Reference proteome</keyword>
<dbReference type="InterPro" id="IPR003203">
    <property type="entry name" value="CobU/CobP"/>
</dbReference>
<keyword evidence="1" id="KW-0418">Kinase</keyword>
<protein>
    <submittedName>
        <fullName evidence="1">Adenosylcobinamide kinase /adenosylcobinamide-phosphate guanylyltransferase</fullName>
    </submittedName>
</protein>
<keyword evidence="1" id="KW-0808">Transferase</keyword>
<reference evidence="1 2" key="1">
    <citation type="submission" date="2016-10" db="EMBL/GenBank/DDBJ databases">
        <authorList>
            <person name="de Groot N.N."/>
        </authorList>
    </citation>
    <scope>NUCLEOTIDE SEQUENCE [LARGE SCALE GENOMIC DNA]</scope>
    <source>
        <strain evidence="1 2">DSM 5522</strain>
    </source>
</reference>
<dbReference type="STRING" id="1120918.SAMN05216249_10522"/>
<gene>
    <name evidence="1" type="ORF">SAMN05216249_10522</name>
</gene>
<dbReference type="SUPFAM" id="SSF52540">
    <property type="entry name" value="P-loop containing nucleoside triphosphate hydrolases"/>
    <property type="match status" value="1"/>
</dbReference>
<dbReference type="AlphaFoldDB" id="A0A1I0WVP4"/>
<dbReference type="GO" id="GO:0043752">
    <property type="term" value="F:adenosylcobinamide kinase activity"/>
    <property type="evidence" value="ECO:0007669"/>
    <property type="project" value="InterPro"/>
</dbReference>
<dbReference type="Proteomes" id="UP000198838">
    <property type="component" value="Unassembled WGS sequence"/>
</dbReference>
<dbReference type="Gene3D" id="3.40.50.300">
    <property type="entry name" value="P-loop containing nucleotide triphosphate hydrolases"/>
    <property type="match status" value="1"/>
</dbReference>
<evidence type="ECO:0000313" key="2">
    <source>
        <dbReference type="Proteomes" id="UP000198838"/>
    </source>
</evidence>
<proteinExistence type="predicted"/>
<dbReference type="GO" id="GO:0009236">
    <property type="term" value="P:cobalamin biosynthetic process"/>
    <property type="evidence" value="ECO:0007669"/>
    <property type="project" value="UniProtKB-UniPathway"/>
</dbReference>
<dbReference type="GO" id="GO:0000166">
    <property type="term" value="F:nucleotide binding"/>
    <property type="evidence" value="ECO:0007669"/>
    <property type="project" value="InterPro"/>
</dbReference>
<dbReference type="OrthoDB" id="1766664at2"/>
<dbReference type="GO" id="GO:0016779">
    <property type="term" value="F:nucleotidyltransferase activity"/>
    <property type="evidence" value="ECO:0007669"/>
    <property type="project" value="UniProtKB-KW"/>
</dbReference>
<name>A0A1I0WVP4_9FIRM</name>
<dbReference type="UniPathway" id="UPA00148">
    <property type="reaction ID" value="UER00236"/>
</dbReference>
<dbReference type="RefSeq" id="WP_092871049.1">
    <property type="nucleotide sequence ID" value="NZ_FOJY01000005.1"/>
</dbReference>
<dbReference type="EMBL" id="FOJY01000005">
    <property type="protein sequence ID" value="SFA92721.1"/>
    <property type="molecule type" value="Genomic_DNA"/>
</dbReference>
<evidence type="ECO:0000313" key="1">
    <source>
        <dbReference type="EMBL" id="SFA92721.1"/>
    </source>
</evidence>
<keyword evidence="1" id="KW-0548">Nucleotidyltransferase</keyword>